<dbReference type="EMBL" id="JAFIMU010000007">
    <property type="protein sequence ID" value="MBN8230420.1"/>
    <property type="molecule type" value="Genomic_DNA"/>
</dbReference>
<dbReference type="Proteomes" id="UP000664052">
    <property type="component" value="Unassembled WGS sequence"/>
</dbReference>
<accession>A0ABS3DGH9</accession>
<feature type="domain" description="Ketoreductase" evidence="2">
    <location>
        <begin position="6"/>
        <end position="189"/>
    </location>
</feature>
<dbReference type="InterPro" id="IPR036291">
    <property type="entry name" value="NAD(P)-bd_dom_sf"/>
</dbReference>
<comment type="caution">
    <text evidence="3">The sequence shown here is derived from an EMBL/GenBank/DDBJ whole genome shotgun (WGS) entry which is preliminary data.</text>
</comment>
<evidence type="ECO:0000256" key="1">
    <source>
        <dbReference type="ARBA" id="ARBA00006484"/>
    </source>
</evidence>
<comment type="similarity">
    <text evidence="1">Belongs to the short-chain dehydrogenases/reductases (SDR) family.</text>
</comment>
<dbReference type="PANTHER" id="PTHR42760">
    <property type="entry name" value="SHORT-CHAIN DEHYDROGENASES/REDUCTASES FAMILY MEMBER"/>
    <property type="match status" value="1"/>
</dbReference>
<proteinExistence type="inferred from homology"/>
<dbReference type="RefSeq" id="WP_207054091.1">
    <property type="nucleotide sequence ID" value="NZ_JAFIMU010000007.1"/>
</dbReference>
<gene>
    <name evidence="3" type="ORF">JYK02_23185</name>
</gene>
<evidence type="ECO:0000313" key="3">
    <source>
        <dbReference type="EMBL" id="MBN8230420.1"/>
    </source>
</evidence>
<dbReference type="InterPro" id="IPR057326">
    <property type="entry name" value="KR_dom"/>
</dbReference>
<evidence type="ECO:0000259" key="2">
    <source>
        <dbReference type="SMART" id="SM00822"/>
    </source>
</evidence>
<name>A0ABS3DGH9_9BACT</name>
<organism evidence="3 4">
    <name type="scientific">Corallococcus macrosporus</name>
    <dbReference type="NCBI Taxonomy" id="35"/>
    <lineage>
        <taxon>Bacteria</taxon>
        <taxon>Pseudomonadati</taxon>
        <taxon>Myxococcota</taxon>
        <taxon>Myxococcia</taxon>
        <taxon>Myxococcales</taxon>
        <taxon>Cystobacterineae</taxon>
        <taxon>Myxococcaceae</taxon>
        <taxon>Corallococcus</taxon>
    </lineage>
</organism>
<dbReference type="PRINTS" id="PR00080">
    <property type="entry name" value="SDRFAMILY"/>
</dbReference>
<keyword evidence="4" id="KW-1185">Reference proteome</keyword>
<evidence type="ECO:0000313" key="4">
    <source>
        <dbReference type="Proteomes" id="UP000664052"/>
    </source>
</evidence>
<dbReference type="SUPFAM" id="SSF51735">
    <property type="entry name" value="NAD(P)-binding Rossmann-fold domains"/>
    <property type="match status" value="1"/>
</dbReference>
<dbReference type="Gene3D" id="3.40.50.720">
    <property type="entry name" value="NAD(P)-binding Rossmann-like Domain"/>
    <property type="match status" value="1"/>
</dbReference>
<dbReference type="Pfam" id="PF13561">
    <property type="entry name" value="adh_short_C2"/>
    <property type="match status" value="1"/>
</dbReference>
<dbReference type="InterPro" id="IPR002347">
    <property type="entry name" value="SDR_fam"/>
</dbReference>
<reference evidence="3 4" key="1">
    <citation type="submission" date="2021-02" db="EMBL/GenBank/DDBJ databases">
        <title>De Novo genome assembly of isolated myxobacteria.</title>
        <authorList>
            <person name="Stevens D.C."/>
        </authorList>
    </citation>
    <scope>NUCLEOTIDE SEQUENCE [LARGE SCALE GENOMIC DNA]</scope>
    <source>
        <strain evidence="3 4">ATCC 29039</strain>
    </source>
</reference>
<protein>
    <submittedName>
        <fullName evidence="3">SDR family oxidoreductase</fullName>
    </submittedName>
</protein>
<dbReference type="PRINTS" id="PR00081">
    <property type="entry name" value="GDHRDH"/>
</dbReference>
<dbReference type="PANTHER" id="PTHR42760:SF135">
    <property type="entry name" value="BLL7886 PROTEIN"/>
    <property type="match status" value="1"/>
</dbReference>
<sequence>MQLKDLKIIVTGGAQGMGAHFAQRIREAGGQVAVGDVNEEKLAALPAGIHRRKLDVSNEQDVTDFVQWAHGAMGGLNGLVNNAGILRDALLVKKDRTTGQIKKLSTADWNAVIGVNLTGATLMVREVVTKMVETDQRPGVIVNMSSIARHGNRGQSNYVSAKAALAANTVTWSREFAPFGIRVGAIAPGMIETPMTQGMNQKARDALVAAIPVGRIGEPEDIWQAVKFIVECDYFNGRTIDVDGGHNF</sequence>
<dbReference type="SMART" id="SM00822">
    <property type="entry name" value="PKS_KR"/>
    <property type="match status" value="1"/>
</dbReference>